<dbReference type="Pfam" id="PF02350">
    <property type="entry name" value="Epimerase_2"/>
    <property type="match status" value="1"/>
</dbReference>
<dbReference type="InterPro" id="IPR003331">
    <property type="entry name" value="UDP_GlcNAc_Epimerase_2_dom"/>
</dbReference>
<dbReference type="GO" id="GO:0006047">
    <property type="term" value="P:UDP-N-acetylglucosamine metabolic process"/>
    <property type="evidence" value="ECO:0007669"/>
    <property type="project" value="InterPro"/>
</dbReference>
<feature type="domain" description="UDP-N-acetylglucosamine 2-epimerase" evidence="1">
    <location>
        <begin position="23"/>
        <end position="367"/>
    </location>
</feature>
<dbReference type="Proteomes" id="UP000321595">
    <property type="component" value="Chromosome"/>
</dbReference>
<dbReference type="CDD" id="cd03786">
    <property type="entry name" value="GTB_UDP-GlcNAc_2-Epimerase"/>
    <property type="match status" value="1"/>
</dbReference>
<evidence type="ECO:0000259" key="1">
    <source>
        <dbReference type="Pfam" id="PF02350"/>
    </source>
</evidence>
<dbReference type="EC" id="3.2.1.183" evidence="2"/>
<proteinExistence type="predicted"/>
<evidence type="ECO:0000313" key="3">
    <source>
        <dbReference type="Proteomes" id="UP000321595"/>
    </source>
</evidence>
<dbReference type="KEGG" id="bbae:FRD01_15940"/>
<dbReference type="PANTHER" id="PTHR43174">
    <property type="entry name" value="UDP-N-ACETYLGLUCOSAMINE 2-EPIMERASE"/>
    <property type="match status" value="1"/>
</dbReference>
<organism evidence="2 3">
    <name type="scientific">Microvenator marinus</name>
    <dbReference type="NCBI Taxonomy" id="2600177"/>
    <lineage>
        <taxon>Bacteria</taxon>
        <taxon>Deltaproteobacteria</taxon>
        <taxon>Bradymonadales</taxon>
        <taxon>Microvenatoraceae</taxon>
        <taxon>Microvenator</taxon>
    </lineage>
</organism>
<dbReference type="AlphaFoldDB" id="A0A5B8XUS9"/>
<evidence type="ECO:0000313" key="2">
    <source>
        <dbReference type="EMBL" id="QED28698.1"/>
    </source>
</evidence>
<protein>
    <submittedName>
        <fullName evidence="2">UDP-N-acetylglucosamine 2-epimerase (Hydrolyzing)</fullName>
        <ecNumber evidence="2">3.2.1.183</ecNumber>
    </submittedName>
</protein>
<keyword evidence="2" id="KW-0326">Glycosidase</keyword>
<dbReference type="InterPro" id="IPR020004">
    <property type="entry name" value="UDP-GlcNAc_Epase"/>
</dbReference>
<dbReference type="OrthoDB" id="9803238at2"/>
<name>A0A5B8XUS9_9DELT</name>
<gene>
    <name evidence="2" type="primary">neuC</name>
    <name evidence="2" type="ORF">FRD01_15940</name>
</gene>
<dbReference type="RefSeq" id="WP_146961356.1">
    <property type="nucleotide sequence ID" value="NZ_CP042467.1"/>
</dbReference>
<dbReference type="InterPro" id="IPR029767">
    <property type="entry name" value="WecB-like"/>
</dbReference>
<reference evidence="2 3" key="1">
    <citation type="submission" date="2019-08" db="EMBL/GenBank/DDBJ databases">
        <authorList>
            <person name="Liang Q."/>
        </authorList>
    </citation>
    <scope>NUCLEOTIDE SEQUENCE [LARGE SCALE GENOMIC DNA]</scope>
    <source>
        <strain evidence="2 3">V1718</strain>
    </source>
</reference>
<dbReference type="EMBL" id="CP042467">
    <property type="protein sequence ID" value="QED28698.1"/>
    <property type="molecule type" value="Genomic_DNA"/>
</dbReference>
<dbReference type="PANTHER" id="PTHR43174:SF3">
    <property type="entry name" value="UDP-N-ACETYLGLUCOSAMINE 2-EPIMERASE"/>
    <property type="match status" value="1"/>
</dbReference>
<dbReference type="NCBIfam" id="TIGR03568">
    <property type="entry name" value="NeuC_NnaA"/>
    <property type="match status" value="1"/>
</dbReference>
<dbReference type="Gene3D" id="3.40.50.2000">
    <property type="entry name" value="Glycogen Phosphorylase B"/>
    <property type="match status" value="2"/>
</dbReference>
<accession>A0A5B8XUS9</accession>
<dbReference type="GO" id="GO:0004553">
    <property type="term" value="F:hydrolase activity, hydrolyzing O-glycosyl compounds"/>
    <property type="evidence" value="ECO:0007669"/>
    <property type="project" value="InterPro"/>
</dbReference>
<sequence length="383" mass="41561">MTTILAVTVGRSDFGIYTPVFNAIQKSTRLELKVAISGMHMAPEYGYTAQEVLDSGLNVVALEDVLVSGQDSASVSKSIGHTTLAFASIFAREMPDLIMVLGDRFEMFGAATAAVPFQIPLVHLHGGEVTEGAMDEAFRHAITKMSHLHFTSTEGHSKRVVQLGEEPWRVHTVGAPALDHLRDFVPMTDEEFAKRFGFELPAEFLLCTFHPVTTELGTELEQVQNLLDALFEAGMPCVFTIANADMGGSAINKLLRAEAERNRGLTLTTNLGSKGYFTAMKRCSAMVGNTSSGIIEAASLGVPVLNVGNRQKGRARGANVFDVPTEFESIVDGVRTVLSDEFRGKAQEAPNPYGNGQASKRIVEILEDIDPKSLVPKKFQDLE</sequence>
<keyword evidence="3" id="KW-1185">Reference proteome</keyword>
<keyword evidence="2" id="KW-0378">Hydrolase</keyword>
<dbReference type="SUPFAM" id="SSF53756">
    <property type="entry name" value="UDP-Glycosyltransferase/glycogen phosphorylase"/>
    <property type="match status" value="1"/>
</dbReference>